<organism evidence="3 4">
    <name type="scientific">Thioalbus denitrificans</name>
    <dbReference type="NCBI Taxonomy" id="547122"/>
    <lineage>
        <taxon>Bacteria</taxon>
        <taxon>Pseudomonadati</taxon>
        <taxon>Pseudomonadota</taxon>
        <taxon>Gammaproteobacteria</taxon>
        <taxon>Chromatiales</taxon>
        <taxon>Ectothiorhodospiraceae</taxon>
        <taxon>Thioalbus</taxon>
    </lineage>
</organism>
<dbReference type="AlphaFoldDB" id="A0A369CB58"/>
<evidence type="ECO:0000256" key="1">
    <source>
        <dbReference type="SAM" id="MobiDB-lite"/>
    </source>
</evidence>
<protein>
    <submittedName>
        <fullName evidence="3">Uncharacterized protein</fullName>
    </submittedName>
</protein>
<evidence type="ECO:0000313" key="3">
    <source>
        <dbReference type="EMBL" id="RCX30345.1"/>
    </source>
</evidence>
<dbReference type="RefSeq" id="WP_147275244.1">
    <property type="nucleotide sequence ID" value="NZ_QPJY01000005.1"/>
</dbReference>
<sequence length="142" mass="15219">MQIGGISRDATRTPRKTARITPAGGLLAVLLGLVLPCLAAQAADDDYLKMLEAEATGDTGPKVDAASVREHTASAGSSVGPAQAGAMDRAAFEAQFGQLRPSTFSAYEKLEEPQKQTVFEQFRESGDYNKLVLEVMRLRYGQ</sequence>
<comment type="caution">
    <text evidence="3">The sequence shown here is derived from an EMBL/GenBank/DDBJ whole genome shotgun (WGS) entry which is preliminary data.</text>
</comment>
<dbReference type="EMBL" id="QPJY01000005">
    <property type="protein sequence ID" value="RCX30345.1"/>
    <property type="molecule type" value="Genomic_DNA"/>
</dbReference>
<evidence type="ECO:0000256" key="2">
    <source>
        <dbReference type="SAM" id="SignalP"/>
    </source>
</evidence>
<reference evidence="3 4" key="1">
    <citation type="submission" date="2018-07" db="EMBL/GenBank/DDBJ databases">
        <title>Genomic Encyclopedia of Type Strains, Phase IV (KMG-IV): sequencing the most valuable type-strain genomes for metagenomic binning, comparative biology and taxonomic classification.</title>
        <authorList>
            <person name="Goeker M."/>
        </authorList>
    </citation>
    <scope>NUCLEOTIDE SEQUENCE [LARGE SCALE GENOMIC DNA]</scope>
    <source>
        <strain evidence="3 4">DSM 26407</strain>
    </source>
</reference>
<evidence type="ECO:0000313" key="4">
    <source>
        <dbReference type="Proteomes" id="UP000252707"/>
    </source>
</evidence>
<feature type="chain" id="PRO_5016587172" evidence="2">
    <location>
        <begin position="43"/>
        <end position="142"/>
    </location>
</feature>
<dbReference type="Proteomes" id="UP000252707">
    <property type="component" value="Unassembled WGS sequence"/>
</dbReference>
<keyword evidence="4" id="KW-1185">Reference proteome</keyword>
<name>A0A369CB58_9GAMM</name>
<feature type="region of interest" description="Disordered" evidence="1">
    <location>
        <begin position="57"/>
        <end position="82"/>
    </location>
</feature>
<accession>A0A369CB58</accession>
<proteinExistence type="predicted"/>
<keyword evidence="2" id="KW-0732">Signal</keyword>
<feature type="signal peptide" evidence="2">
    <location>
        <begin position="1"/>
        <end position="42"/>
    </location>
</feature>
<gene>
    <name evidence="3" type="ORF">DFQ59_105179</name>
</gene>